<protein>
    <recommendedName>
        <fullName evidence="1">Putative glycogen debranching enzyme N-terminal domain-containing protein</fullName>
    </recommendedName>
</protein>
<accession>A0A2R6CB73</accession>
<dbReference type="AlphaFoldDB" id="A0A2R6CB73"/>
<evidence type="ECO:0000313" key="2">
    <source>
        <dbReference type="EMBL" id="PSO08016.1"/>
    </source>
</evidence>
<dbReference type="InterPro" id="IPR032856">
    <property type="entry name" value="GDE_N_bis"/>
</dbReference>
<evidence type="ECO:0000313" key="3">
    <source>
        <dbReference type="Proteomes" id="UP000242015"/>
    </source>
</evidence>
<dbReference type="Pfam" id="PF14742">
    <property type="entry name" value="GDE_N_bis"/>
    <property type="match status" value="1"/>
</dbReference>
<reference evidence="2 3" key="1">
    <citation type="submission" date="2017-04" db="EMBL/GenBank/DDBJ databases">
        <title>Novel microbial lineages endemic to geothermal iron-oxide mats fill important gaps in the evolutionary history of Archaea.</title>
        <authorList>
            <person name="Jay Z.J."/>
            <person name="Beam J.P."/>
            <person name="Dlakic M."/>
            <person name="Rusch D.B."/>
            <person name="Kozubal M.A."/>
            <person name="Inskeep W.P."/>
        </authorList>
    </citation>
    <scope>NUCLEOTIDE SEQUENCE [LARGE SCALE GENOMIC DNA]</scope>
    <source>
        <strain evidence="2">BE_D</strain>
    </source>
</reference>
<comment type="caution">
    <text evidence="2">The sequence shown here is derived from an EMBL/GenBank/DDBJ whole genome shotgun (WGS) entry which is preliminary data.</text>
</comment>
<evidence type="ECO:0000259" key="1">
    <source>
        <dbReference type="Pfam" id="PF14742"/>
    </source>
</evidence>
<dbReference type="EMBL" id="NEXF01000148">
    <property type="protein sequence ID" value="PSO08016.1"/>
    <property type="molecule type" value="Genomic_DNA"/>
</dbReference>
<dbReference type="Proteomes" id="UP000242015">
    <property type="component" value="Unassembled WGS sequence"/>
</dbReference>
<feature type="domain" description="Putative glycogen debranching enzyme N-terminal" evidence="1">
    <location>
        <begin position="3"/>
        <end position="128"/>
    </location>
</feature>
<sequence length="136" mass="14917">MTGEPPTGVYWGDTRIIGQLVYFLDDQRILPTGVDREGFSLTYTYNTAHGSFTRRVEVVYGGLIERVSHAPSGLVLRLTPDFSDIFEVRGVVSRDSLGVPKPVAKLSSEGDGVLVHYLGTDSRARVFKVKRMGGSP</sequence>
<organism evidence="2 3">
    <name type="scientific">Candidatus Marsarchaeota G2 archaeon BE_D</name>
    <dbReference type="NCBI Taxonomy" id="1978158"/>
    <lineage>
        <taxon>Archaea</taxon>
        <taxon>Candidatus Marsarchaeota</taxon>
        <taxon>Candidatus Marsarchaeota group 2</taxon>
    </lineage>
</organism>
<name>A0A2R6CB73_9ARCH</name>
<gene>
    <name evidence="2" type="ORF">B9Q04_07795</name>
</gene>
<proteinExistence type="predicted"/>